<dbReference type="EMBL" id="PGFH01000001">
    <property type="protein sequence ID" value="PJJ80846.1"/>
    <property type="molecule type" value="Genomic_DNA"/>
</dbReference>
<evidence type="ECO:0000313" key="3">
    <source>
        <dbReference type="EMBL" id="PJJ80846.1"/>
    </source>
</evidence>
<dbReference type="SUPFAM" id="SSF159888">
    <property type="entry name" value="YdhG-like"/>
    <property type="match status" value="1"/>
</dbReference>
<feature type="compositionally biased region" description="Polar residues" evidence="1">
    <location>
        <begin position="8"/>
        <end position="22"/>
    </location>
</feature>
<organism evidence="3 4">
    <name type="scientific">Salinibacterium amurskyense</name>
    <dbReference type="NCBI Taxonomy" id="205941"/>
    <lineage>
        <taxon>Bacteria</taxon>
        <taxon>Bacillati</taxon>
        <taxon>Actinomycetota</taxon>
        <taxon>Actinomycetes</taxon>
        <taxon>Micrococcales</taxon>
        <taxon>Microbacteriaceae</taxon>
        <taxon>Salinibacterium</taxon>
    </lineage>
</organism>
<keyword evidence="4" id="KW-1185">Reference proteome</keyword>
<sequence length="131" mass="14129">MPRGSRPAASTVSAMSDATTHPSDWRSELLDQLRALIVEALPEVVEEVKWRKPSNPAGVAAWSLNGLICTGETYKDKVKLTFAKGASLDDPAGLFNGSLDAKTRRAIDLHNGDTIDPDAFRNLVRAAAELN</sequence>
<dbReference type="OrthoDB" id="9811812at2"/>
<dbReference type="AlphaFoldDB" id="A0A2M9D542"/>
<dbReference type="Proteomes" id="UP000231742">
    <property type="component" value="Unassembled WGS sequence"/>
</dbReference>
<feature type="domain" description="YdhG-like" evidence="2">
    <location>
        <begin position="27"/>
        <end position="127"/>
    </location>
</feature>
<accession>A0A2M9D542</accession>
<evidence type="ECO:0000313" key="4">
    <source>
        <dbReference type="Proteomes" id="UP000231742"/>
    </source>
</evidence>
<proteinExistence type="predicted"/>
<protein>
    <recommendedName>
        <fullName evidence="2">YdhG-like domain-containing protein</fullName>
    </recommendedName>
</protein>
<evidence type="ECO:0000259" key="2">
    <source>
        <dbReference type="Pfam" id="PF08818"/>
    </source>
</evidence>
<dbReference type="Pfam" id="PF08818">
    <property type="entry name" value="DUF1801"/>
    <property type="match status" value="1"/>
</dbReference>
<gene>
    <name evidence="3" type="ORF">CLV85_0011</name>
</gene>
<feature type="region of interest" description="Disordered" evidence="1">
    <location>
        <begin position="1"/>
        <end position="23"/>
    </location>
</feature>
<reference evidence="3 4" key="1">
    <citation type="submission" date="2017-11" db="EMBL/GenBank/DDBJ databases">
        <title>Genomic Encyclopedia of Archaeal and Bacterial Type Strains, Phase II (KMG-II): From Individual Species to Whole Genera.</title>
        <authorList>
            <person name="Goeker M."/>
        </authorList>
    </citation>
    <scope>NUCLEOTIDE SEQUENCE [LARGE SCALE GENOMIC DNA]</scope>
    <source>
        <strain evidence="3 4">DSM 16400</strain>
    </source>
</reference>
<dbReference type="InterPro" id="IPR014922">
    <property type="entry name" value="YdhG-like"/>
</dbReference>
<comment type="caution">
    <text evidence="3">The sequence shown here is derived from an EMBL/GenBank/DDBJ whole genome shotgun (WGS) entry which is preliminary data.</text>
</comment>
<evidence type="ECO:0000256" key="1">
    <source>
        <dbReference type="SAM" id="MobiDB-lite"/>
    </source>
</evidence>
<name>A0A2M9D542_9MICO</name>